<keyword evidence="2" id="KW-1185">Reference proteome</keyword>
<reference evidence="2" key="1">
    <citation type="journal article" date="2023" name="Commun. Biol.">
        <title>Genome analysis of Parmales, the sister group of diatoms, reveals the evolutionary specialization of diatoms from phago-mixotrophs to photoautotrophs.</title>
        <authorList>
            <person name="Ban H."/>
            <person name="Sato S."/>
            <person name="Yoshikawa S."/>
            <person name="Yamada K."/>
            <person name="Nakamura Y."/>
            <person name="Ichinomiya M."/>
            <person name="Sato N."/>
            <person name="Blanc-Mathieu R."/>
            <person name="Endo H."/>
            <person name="Kuwata A."/>
            <person name="Ogata H."/>
        </authorList>
    </citation>
    <scope>NUCLEOTIDE SEQUENCE [LARGE SCALE GENOMIC DNA]</scope>
    <source>
        <strain evidence="2">NIES 3700</strain>
    </source>
</reference>
<accession>A0A9W6ZNN5</accession>
<gene>
    <name evidence="1" type="ORF">TrLO_g5118</name>
</gene>
<sequence>MGGCVVHIVVDAEIPSLILENHLSDYLRHLSSSETDYDYDNDSSQPKDYGDLISGEKKKELKVGEEYVEERGKGMLGGFRNSFTALH</sequence>
<name>A0A9W6ZNN5_9STRA</name>
<protein>
    <submittedName>
        <fullName evidence="1">Uncharacterized protein</fullName>
    </submittedName>
</protein>
<comment type="caution">
    <text evidence="1">The sequence shown here is derived from an EMBL/GenBank/DDBJ whole genome shotgun (WGS) entry which is preliminary data.</text>
</comment>
<organism evidence="1 2">
    <name type="scientific">Triparma laevis f. longispina</name>
    <dbReference type="NCBI Taxonomy" id="1714387"/>
    <lineage>
        <taxon>Eukaryota</taxon>
        <taxon>Sar</taxon>
        <taxon>Stramenopiles</taxon>
        <taxon>Ochrophyta</taxon>
        <taxon>Bolidophyceae</taxon>
        <taxon>Parmales</taxon>
        <taxon>Triparmaceae</taxon>
        <taxon>Triparma</taxon>
    </lineage>
</organism>
<evidence type="ECO:0000313" key="1">
    <source>
        <dbReference type="EMBL" id="GMH55301.1"/>
    </source>
</evidence>
<evidence type="ECO:0000313" key="2">
    <source>
        <dbReference type="Proteomes" id="UP001165122"/>
    </source>
</evidence>
<dbReference type="Proteomes" id="UP001165122">
    <property type="component" value="Unassembled WGS sequence"/>
</dbReference>
<dbReference type="AlphaFoldDB" id="A0A9W6ZNN5"/>
<dbReference type="EMBL" id="BRXW01000443">
    <property type="protein sequence ID" value="GMH55301.1"/>
    <property type="molecule type" value="Genomic_DNA"/>
</dbReference>
<proteinExistence type="predicted"/>